<proteinExistence type="predicted"/>
<protein>
    <submittedName>
        <fullName evidence="2">DUF1801 domain-containing protein</fullName>
    </submittedName>
</protein>
<sequence length="144" mass="16018">MPQKPNKTTENQGDVGHFIASVADAGRREDALVLLDLFEVVTGFPPRMWGPSIIGFGSYHYQYDSGREGDFMRCGFSPRKANMVVYLTGGYENPETAAKIDALRTKLGKHKLGKSCLYFGRLSGIDLDILKQMIRVDMASRPLT</sequence>
<dbReference type="InterPro" id="IPR014922">
    <property type="entry name" value="YdhG-like"/>
</dbReference>
<name>A0ABV8RJ47_9SPHN</name>
<dbReference type="EMBL" id="JBHSDH010000013">
    <property type="protein sequence ID" value="MFC4292804.1"/>
    <property type="molecule type" value="Genomic_DNA"/>
</dbReference>
<evidence type="ECO:0000313" key="3">
    <source>
        <dbReference type="Proteomes" id="UP001595887"/>
    </source>
</evidence>
<organism evidence="2 3">
    <name type="scientific">Sphingorhabdus arenilitoris</name>
    <dbReference type="NCBI Taxonomy" id="1490041"/>
    <lineage>
        <taxon>Bacteria</taxon>
        <taxon>Pseudomonadati</taxon>
        <taxon>Pseudomonadota</taxon>
        <taxon>Alphaproteobacteria</taxon>
        <taxon>Sphingomonadales</taxon>
        <taxon>Sphingomonadaceae</taxon>
        <taxon>Sphingorhabdus</taxon>
    </lineage>
</organism>
<accession>A0ABV8RJ47</accession>
<comment type="caution">
    <text evidence="2">The sequence shown here is derived from an EMBL/GenBank/DDBJ whole genome shotgun (WGS) entry which is preliminary data.</text>
</comment>
<reference evidence="3" key="1">
    <citation type="journal article" date="2019" name="Int. J. Syst. Evol. Microbiol.">
        <title>The Global Catalogue of Microorganisms (GCM) 10K type strain sequencing project: providing services to taxonomists for standard genome sequencing and annotation.</title>
        <authorList>
            <consortium name="The Broad Institute Genomics Platform"/>
            <consortium name="The Broad Institute Genome Sequencing Center for Infectious Disease"/>
            <person name="Wu L."/>
            <person name="Ma J."/>
        </authorList>
    </citation>
    <scope>NUCLEOTIDE SEQUENCE [LARGE SCALE GENOMIC DNA]</scope>
    <source>
        <strain evidence="3">CECT 8531</strain>
    </source>
</reference>
<dbReference type="Proteomes" id="UP001595887">
    <property type="component" value="Unassembled WGS sequence"/>
</dbReference>
<keyword evidence="3" id="KW-1185">Reference proteome</keyword>
<gene>
    <name evidence="2" type="ORF">ACFOWX_10310</name>
</gene>
<evidence type="ECO:0000313" key="2">
    <source>
        <dbReference type="EMBL" id="MFC4292804.1"/>
    </source>
</evidence>
<feature type="domain" description="YdhG-like" evidence="1">
    <location>
        <begin position="27"/>
        <end position="135"/>
    </location>
</feature>
<dbReference type="RefSeq" id="WP_381423792.1">
    <property type="nucleotide sequence ID" value="NZ_JBHSDH010000013.1"/>
</dbReference>
<evidence type="ECO:0000259" key="1">
    <source>
        <dbReference type="Pfam" id="PF08818"/>
    </source>
</evidence>
<dbReference type="Pfam" id="PF08818">
    <property type="entry name" value="DUF1801"/>
    <property type="match status" value="1"/>
</dbReference>